<evidence type="ECO:0000259" key="2">
    <source>
        <dbReference type="Pfam" id="PF06985"/>
    </source>
</evidence>
<dbReference type="OrthoDB" id="4152175at2759"/>
<feature type="region of interest" description="Disordered" evidence="1">
    <location>
        <begin position="1268"/>
        <end position="1302"/>
    </location>
</feature>
<dbReference type="InterPro" id="IPR010730">
    <property type="entry name" value="HET"/>
</dbReference>
<name>A0A0D2BJJ4_9EURO</name>
<dbReference type="Pfam" id="PF06985">
    <property type="entry name" value="HET"/>
    <property type="match status" value="1"/>
</dbReference>
<feature type="compositionally biased region" description="Polar residues" evidence="1">
    <location>
        <begin position="1272"/>
        <end position="1285"/>
    </location>
</feature>
<evidence type="ECO:0000313" key="4">
    <source>
        <dbReference type="Proteomes" id="UP000053328"/>
    </source>
</evidence>
<feature type="compositionally biased region" description="Polar residues" evidence="1">
    <location>
        <begin position="1293"/>
        <end position="1302"/>
    </location>
</feature>
<reference evidence="3 4" key="1">
    <citation type="submission" date="2015-01" db="EMBL/GenBank/DDBJ databases">
        <title>The Genome Sequence of Exophiala spinifera CBS89968.</title>
        <authorList>
            <consortium name="The Broad Institute Genomics Platform"/>
            <person name="Cuomo C."/>
            <person name="de Hoog S."/>
            <person name="Gorbushina A."/>
            <person name="Stielow B."/>
            <person name="Teixiera M."/>
            <person name="Abouelleil A."/>
            <person name="Chapman S.B."/>
            <person name="Priest M."/>
            <person name="Young S.K."/>
            <person name="Wortman J."/>
            <person name="Nusbaum C."/>
            <person name="Birren B."/>
        </authorList>
    </citation>
    <scope>NUCLEOTIDE SEQUENCE [LARGE SCALE GENOMIC DNA]</scope>
    <source>
        <strain evidence="3 4">CBS 89968</strain>
    </source>
</reference>
<feature type="domain" description="Heterokaryon incompatibility" evidence="2">
    <location>
        <begin position="24"/>
        <end position="117"/>
    </location>
</feature>
<evidence type="ECO:0000313" key="3">
    <source>
        <dbReference type="EMBL" id="KIW19068.1"/>
    </source>
</evidence>
<dbReference type="VEuPathDB" id="FungiDB:PV08_03358"/>
<feature type="region of interest" description="Disordered" evidence="1">
    <location>
        <begin position="272"/>
        <end position="327"/>
    </location>
</feature>
<feature type="region of interest" description="Disordered" evidence="1">
    <location>
        <begin position="1011"/>
        <end position="1073"/>
    </location>
</feature>
<dbReference type="STRING" id="91928.A0A0D2BJJ4"/>
<dbReference type="RefSeq" id="XP_016239284.1">
    <property type="nucleotide sequence ID" value="XM_016377714.1"/>
</dbReference>
<dbReference type="PANTHER" id="PTHR10622">
    <property type="entry name" value="HET DOMAIN-CONTAINING PROTEIN"/>
    <property type="match status" value="1"/>
</dbReference>
<proteinExistence type="predicted"/>
<dbReference type="EMBL" id="KN847493">
    <property type="protein sequence ID" value="KIW19068.1"/>
    <property type="molecule type" value="Genomic_DNA"/>
</dbReference>
<keyword evidence="4" id="KW-1185">Reference proteome</keyword>
<feature type="compositionally biased region" description="Low complexity" evidence="1">
    <location>
        <begin position="1012"/>
        <end position="1027"/>
    </location>
</feature>
<organism evidence="3 4">
    <name type="scientific">Exophiala spinifera</name>
    <dbReference type="NCBI Taxonomy" id="91928"/>
    <lineage>
        <taxon>Eukaryota</taxon>
        <taxon>Fungi</taxon>
        <taxon>Dikarya</taxon>
        <taxon>Ascomycota</taxon>
        <taxon>Pezizomycotina</taxon>
        <taxon>Eurotiomycetes</taxon>
        <taxon>Chaetothyriomycetidae</taxon>
        <taxon>Chaetothyriales</taxon>
        <taxon>Herpotrichiellaceae</taxon>
        <taxon>Exophiala</taxon>
    </lineage>
</organism>
<dbReference type="HOGENOM" id="CLU_261365_0_0_1"/>
<sequence length="1302" mass="146308">MRLLKVDGHGELTRCYPEENAPAYAILSHTWGTDADEVSFQDLGDGSYLKKAGWSKIQFCRKQAEKDGLLYFWVDTCCIDKTSSAEITVAVNFMFRWYRNAVKCYVYLSDVSASEEDKDHANVAWETQFRRSRWFTRGWTLPELLAPASVEFFSREGTLLGNKRTLEGLIHEITTIPIHALRGTSLKDFPVNERLRWASGRQTKREEDEAYCLLGILGASMPLLYGEGHSRAFDRLRETIDIFPRRWRVTRENHRGPNPDQLNVQAVQHIPANDSRKDTQNEPSFTDSGYGSLPNLHYATDARVPPHDLNNSLSSDTIDDESRQDTETHYSAATSVAPAEVHNYAIELCNDIFRKIGPDLDVHQWSSLSKALPRLIKAFAIMIGFESSAPVNREIMYFIHSQNKNIATYLDTIFQGEDNGESGSDRKTTDMSLDDKMRMWESKAGTDHTDPANHDDLYTGVEELEDEPPVLTDLSLYNSIIRDSYAYKWFLTSLQTESVLQCSETQPCIMIDDIRRKIMDEFPTGRISGRRGPHAYEGQFHLRWSGKTEQRFLRKTHKQPTGSQKSYADLITITGSIEEAQLLTIREYLGQTWPGRGCRLLDVIQEAVASHDRHCSVVFADKTRLEAIIVRSYLIVTAIGPAYFVAECGEQLSWLGAALQCYNDRRLVSTCAPSLRKNQQPYQLAPFSTKTTSQVSYEILFPVSSPMSSEDSVLDKQTRWQELVGNSVLITGFPVSRRPNGYPGLEVSFETLLSLLGADEASHNHGFIMVNGRKTTLCLIKCTGNIHLWHPFHNSLNLYPSCGNGPAETYSGNFDLRRLETGRHILIICMGFQAAMVADLDYEGMPTTDYKRMLSIHETNNARFQTQITVASPPIERDSSQSLRLSQQDKVRSLGHELCSHETGSGSSNFGTMVPSTLRHPRPRFGKVQTEEQVSPSVQKYLSAVGIEPDAMAGSPDYSLDSDLISLSGSSEDPELLDLDEGANESLNIVLHRLLSGFRSSIRDCAGSEIQGVSTGSAGSTSVDGSSEAQNDSGRSQKRTRQRRADDEDPDDPEKEGPPMPPPKTLKVSNEKTRQKSLACPYLKLDPIRYRKCCVDKHSRIRDVKQHLSRRHTPLRYCQRCFDTQFEDEESLKSHVDTGTCQRQDPSVLDGLSYHQSRQLSRKSKASLNEQEQWFAIWELLFPGRLPPSSAYLNTDLSLEMCEFREYCLHLGPAFVREQIQSEQSSLPLGLNTEQQHVALERLIGHGIIALFEDWHWRVSQSASGLPGGSGLQSMPHNTSTSSIADSGVALDSQPSPRGSAN</sequence>
<evidence type="ECO:0000256" key="1">
    <source>
        <dbReference type="SAM" id="MobiDB-lite"/>
    </source>
</evidence>
<accession>A0A0D2BJJ4</accession>
<gene>
    <name evidence="3" type="ORF">PV08_03358</name>
</gene>
<dbReference type="Proteomes" id="UP000053328">
    <property type="component" value="Unassembled WGS sequence"/>
</dbReference>
<dbReference type="GeneID" id="27330441"/>
<protein>
    <recommendedName>
        <fullName evidence="2">Heterokaryon incompatibility domain-containing protein</fullName>
    </recommendedName>
</protein>
<dbReference type="PANTHER" id="PTHR10622:SF13">
    <property type="entry name" value="NACHT DOMAIN-CONTAINING PROTEIN"/>
    <property type="match status" value="1"/>
</dbReference>